<name>A0A3B0XFC5_9ZZZZ</name>
<gene>
    <name evidence="5" type="ORF">MNBD_GAMMA09-1450</name>
</gene>
<evidence type="ECO:0000259" key="4">
    <source>
        <dbReference type="Pfam" id="PF12733"/>
    </source>
</evidence>
<dbReference type="Pfam" id="PF14312">
    <property type="entry name" value="FG-GAP_2"/>
    <property type="match status" value="5"/>
</dbReference>
<dbReference type="SMART" id="SM00191">
    <property type="entry name" value="Int_alpha"/>
    <property type="match status" value="6"/>
</dbReference>
<feature type="domain" description="Cadherin-like beta-sandwich-like" evidence="4">
    <location>
        <begin position="152"/>
        <end position="234"/>
    </location>
</feature>
<dbReference type="EMBL" id="UOFI01000089">
    <property type="protein sequence ID" value="VAW66988.1"/>
    <property type="molecule type" value="Genomic_DNA"/>
</dbReference>
<dbReference type="InterPro" id="IPR025883">
    <property type="entry name" value="Cadherin-like_domain"/>
</dbReference>
<evidence type="ECO:0000256" key="3">
    <source>
        <dbReference type="ARBA" id="ARBA00023180"/>
    </source>
</evidence>
<dbReference type="PANTHER" id="PTHR36220:SF1">
    <property type="entry name" value="GAMMA TUBULIN COMPLEX COMPONENT C-TERMINAL DOMAIN-CONTAINING PROTEIN"/>
    <property type="match status" value="1"/>
</dbReference>
<evidence type="ECO:0000313" key="5">
    <source>
        <dbReference type="EMBL" id="VAW66988.1"/>
    </source>
</evidence>
<dbReference type="InterPro" id="IPR011043">
    <property type="entry name" value="Gal_Oxase/kelch_b-propeller"/>
</dbReference>
<dbReference type="Gene3D" id="2.130.10.130">
    <property type="entry name" value="Integrin alpha, N-terminal"/>
    <property type="match status" value="3"/>
</dbReference>
<organism evidence="5">
    <name type="scientific">hydrothermal vent metagenome</name>
    <dbReference type="NCBI Taxonomy" id="652676"/>
    <lineage>
        <taxon>unclassified sequences</taxon>
        <taxon>metagenomes</taxon>
        <taxon>ecological metagenomes</taxon>
    </lineage>
</organism>
<dbReference type="InterPro" id="IPR013519">
    <property type="entry name" value="Int_alpha_beta-p"/>
</dbReference>
<dbReference type="AlphaFoldDB" id="A0A3B0XFC5"/>
<feature type="domain" description="Cadherin-like beta-sandwich-like" evidence="4">
    <location>
        <begin position="43"/>
        <end position="133"/>
    </location>
</feature>
<feature type="domain" description="Cadherin-like beta-sandwich-like" evidence="4">
    <location>
        <begin position="244"/>
        <end position="334"/>
    </location>
</feature>
<accession>A0A3B0XFC5</accession>
<dbReference type="InterPro" id="IPR013517">
    <property type="entry name" value="FG-GAP"/>
</dbReference>
<dbReference type="Pfam" id="PF12733">
    <property type="entry name" value="Cadherin-like"/>
    <property type="match status" value="3"/>
</dbReference>
<proteinExistence type="predicted"/>
<keyword evidence="3" id="KW-0325">Glycoprotein</keyword>
<protein>
    <recommendedName>
        <fullName evidence="4">Cadherin-like beta-sandwich-like domain-containing protein</fullName>
    </recommendedName>
</protein>
<dbReference type="InterPro" id="IPR028994">
    <property type="entry name" value="Integrin_alpha_N"/>
</dbReference>
<evidence type="ECO:0000256" key="2">
    <source>
        <dbReference type="ARBA" id="ARBA00022737"/>
    </source>
</evidence>
<reference evidence="5" key="1">
    <citation type="submission" date="2018-06" db="EMBL/GenBank/DDBJ databases">
        <authorList>
            <person name="Zhirakovskaya E."/>
        </authorList>
    </citation>
    <scope>NUCLEOTIDE SEQUENCE</scope>
</reference>
<evidence type="ECO:0000256" key="1">
    <source>
        <dbReference type="ARBA" id="ARBA00022729"/>
    </source>
</evidence>
<sequence length="767" mass="78424">MKKQYSLHIIKTLLVFSLFLLSACGSGSGSGGGDTALSSNADLNSLTVSTGTLNTAFDSSITSYTLDGVVAATITLTPVSSDANASITVNGVSVSSGSSSTPVALSLGANTITVVVTAEDASTTKSYNFTVNRVTASSNNADLSSIILSAGTLDPVFDKDVLAYTANVSNATSTATVTAALFDNAASFTVGGNAEVSGVASTAINLGVGANQIDIVVLAGDGVTTKTYTVTVIRAALTGSNVDLSALSVSLGVLDQAFQSGITTYSMNVNFLITSVRVTAAVSANEIITVNNVLLNSGQESQSLALLEGSNLINVKVTSADGLSAKTYTITANRDTANIFAQQAYIKTTNPFMQNITSAFGGAVGTPALSKGISIDGDTLVIGVPNEYLTPAQELLGGVYVFQRTAGVWVQQARLSSDIDNDFFGANVDLSGDTLVVGALSDNSNAVGINQPRGTTQVAGNSGAVYVFTRTNGVWSQEAFIKASNTDAGDMFGSSISVSGNTLVVGAVFESSAATTINGDQNDNSAFSPGAAYVFVRSASGWSQQAYIKASNAAGFDGFGTSTALYNDTLVIGAPGKGSGVAYVYTRTNTSWSEQAFITSDGANPSSFGKALALFEDTLAIASPDNERSVYIYTGSGANWVKQGEVKGDTLSDDNFGISVDLYRDSLVVGAMDDGSGATGVNGNKPVTGKPTSGAVYVFARNMNSWSEQAYVKATNPDTSDRFGHTVAISEDTMAVTASGERGNAIGVGLNEDGDVGAHSGAVYLFQ</sequence>
<dbReference type="PROSITE" id="PS51257">
    <property type="entry name" value="PROKAR_LIPOPROTEIN"/>
    <property type="match status" value="1"/>
</dbReference>
<keyword evidence="1" id="KW-0732">Signal</keyword>
<keyword evidence="2" id="KW-0677">Repeat</keyword>
<dbReference type="SUPFAM" id="SSF50965">
    <property type="entry name" value="Galactose oxidase, central domain"/>
    <property type="match status" value="1"/>
</dbReference>
<dbReference type="PANTHER" id="PTHR36220">
    <property type="entry name" value="UNNAMED PRODUCT"/>
    <property type="match status" value="1"/>
</dbReference>